<dbReference type="EMBL" id="JAPCWZ010000005">
    <property type="protein sequence ID" value="KAK8863232.1"/>
    <property type="molecule type" value="Genomic_DNA"/>
</dbReference>
<feature type="transmembrane region" description="Helical" evidence="7">
    <location>
        <begin position="196"/>
        <end position="215"/>
    </location>
</feature>
<feature type="compositionally biased region" description="Basic and acidic residues" evidence="6">
    <location>
        <begin position="41"/>
        <end position="54"/>
    </location>
</feature>
<feature type="transmembrane region" description="Helical" evidence="7">
    <location>
        <begin position="227"/>
        <end position="250"/>
    </location>
</feature>
<feature type="compositionally biased region" description="Basic and acidic residues" evidence="6">
    <location>
        <begin position="11"/>
        <end position="25"/>
    </location>
</feature>
<dbReference type="Pfam" id="PF00230">
    <property type="entry name" value="MIP"/>
    <property type="match status" value="1"/>
</dbReference>
<dbReference type="PANTHER" id="PTHR47002">
    <property type="entry name" value="AQUAPORIN-LIKE"/>
    <property type="match status" value="1"/>
</dbReference>
<evidence type="ECO:0000256" key="7">
    <source>
        <dbReference type="SAM" id="Phobius"/>
    </source>
</evidence>
<sequence length="343" mass="36400">MAQGQITDNTTEPRLEKGTMKRDMSPRSQPKGNFPAEANDTAERGDNGSHHDSRDQLVPQAFETNGMDFTGSFARNARSSLAAVPVRPWYRRRSYFTDGWTEKYLWKAAIVEAVASFSTTYLSAQFGRTLASDSSSPSLGAGAIVGVWTAVMLSTLILATAPATGGHINPLITWTTMLCGLCPVPRAVLYMVAQTAGAALAGGCLVGSWGLANAARFHGGGCFYDPAGISTAQVLLTDICCGFILLYISFGVGLDPRQAQMYGPALGPILVGLCFGMVNFVTTGTAPGYGGATMNPARCFGMAVASGDWSEQWVWWVAPAISGILLALLYNPIPPGYAEKKDD</sequence>
<reference evidence="8 9" key="1">
    <citation type="journal article" date="2024" name="IMA Fungus">
        <title>Apiospora arundinis, a panoply of carbohydrate-active enzymes and secondary metabolites.</title>
        <authorList>
            <person name="Sorensen T."/>
            <person name="Petersen C."/>
            <person name="Muurmann A.T."/>
            <person name="Christiansen J.V."/>
            <person name="Brundto M.L."/>
            <person name="Overgaard C.K."/>
            <person name="Boysen A.T."/>
            <person name="Wollenberg R.D."/>
            <person name="Larsen T.O."/>
            <person name="Sorensen J.L."/>
            <person name="Nielsen K.L."/>
            <person name="Sondergaard T.E."/>
        </authorList>
    </citation>
    <scope>NUCLEOTIDE SEQUENCE [LARGE SCALE GENOMIC DNA]</scope>
    <source>
        <strain evidence="8 9">AAU 773</strain>
    </source>
</reference>
<dbReference type="InterPro" id="IPR000425">
    <property type="entry name" value="MIP"/>
</dbReference>
<keyword evidence="5" id="KW-0813">Transport</keyword>
<feature type="compositionally biased region" description="Polar residues" evidence="6">
    <location>
        <begin position="1"/>
        <end position="10"/>
    </location>
</feature>
<evidence type="ECO:0000313" key="9">
    <source>
        <dbReference type="Proteomes" id="UP001390339"/>
    </source>
</evidence>
<feature type="transmembrane region" description="Helical" evidence="7">
    <location>
        <begin position="171"/>
        <end position="189"/>
    </location>
</feature>
<organism evidence="8 9">
    <name type="scientific">Apiospora arundinis</name>
    <dbReference type="NCBI Taxonomy" id="335852"/>
    <lineage>
        <taxon>Eukaryota</taxon>
        <taxon>Fungi</taxon>
        <taxon>Dikarya</taxon>
        <taxon>Ascomycota</taxon>
        <taxon>Pezizomycotina</taxon>
        <taxon>Sordariomycetes</taxon>
        <taxon>Xylariomycetidae</taxon>
        <taxon>Amphisphaeriales</taxon>
        <taxon>Apiosporaceae</taxon>
        <taxon>Apiospora</taxon>
    </lineage>
</organism>
<keyword evidence="4 7" id="KW-0472">Membrane</keyword>
<dbReference type="Proteomes" id="UP001390339">
    <property type="component" value="Unassembled WGS sequence"/>
</dbReference>
<keyword evidence="9" id="KW-1185">Reference proteome</keyword>
<feature type="region of interest" description="Disordered" evidence="6">
    <location>
        <begin position="1"/>
        <end position="54"/>
    </location>
</feature>
<dbReference type="Gene3D" id="1.20.1080.10">
    <property type="entry name" value="Glycerol uptake facilitator protein"/>
    <property type="match status" value="1"/>
</dbReference>
<dbReference type="PANTHER" id="PTHR47002:SF2">
    <property type="entry name" value="AQUAPORIN AQPAE.A-LIKE"/>
    <property type="match status" value="1"/>
</dbReference>
<comment type="similarity">
    <text evidence="5">Belongs to the MIP/aquaporin (TC 1.A.8) family.</text>
</comment>
<feature type="transmembrane region" description="Helical" evidence="7">
    <location>
        <begin position="313"/>
        <end position="331"/>
    </location>
</feature>
<dbReference type="SUPFAM" id="SSF81338">
    <property type="entry name" value="Aquaporin-like"/>
    <property type="match status" value="1"/>
</dbReference>
<evidence type="ECO:0000313" key="8">
    <source>
        <dbReference type="EMBL" id="KAK8863232.1"/>
    </source>
</evidence>
<accession>A0ABR2IIU6</accession>
<dbReference type="InterPro" id="IPR023271">
    <property type="entry name" value="Aquaporin-like"/>
</dbReference>
<comment type="caution">
    <text evidence="8">The sequence shown here is derived from an EMBL/GenBank/DDBJ whole genome shotgun (WGS) entry which is preliminary data.</text>
</comment>
<dbReference type="PRINTS" id="PR00783">
    <property type="entry name" value="MINTRINSICP"/>
</dbReference>
<evidence type="ECO:0000256" key="6">
    <source>
        <dbReference type="SAM" id="MobiDB-lite"/>
    </source>
</evidence>
<keyword evidence="3 7" id="KW-1133">Transmembrane helix</keyword>
<evidence type="ECO:0000256" key="5">
    <source>
        <dbReference type="RuleBase" id="RU000477"/>
    </source>
</evidence>
<keyword evidence="2 5" id="KW-0812">Transmembrane</keyword>
<protein>
    <submittedName>
        <fullName evidence="8">Aquaporin-like protein</fullName>
    </submittedName>
</protein>
<comment type="subcellular location">
    <subcellularLocation>
        <location evidence="1">Membrane</location>
        <topology evidence="1">Multi-pass membrane protein</topology>
    </subcellularLocation>
</comment>
<evidence type="ECO:0000256" key="2">
    <source>
        <dbReference type="ARBA" id="ARBA00022692"/>
    </source>
</evidence>
<name>A0ABR2IIU6_9PEZI</name>
<feature type="transmembrane region" description="Helical" evidence="7">
    <location>
        <begin position="262"/>
        <end position="281"/>
    </location>
</feature>
<evidence type="ECO:0000256" key="3">
    <source>
        <dbReference type="ARBA" id="ARBA00022989"/>
    </source>
</evidence>
<gene>
    <name evidence="8" type="ORF">PGQ11_009467</name>
</gene>
<evidence type="ECO:0000256" key="1">
    <source>
        <dbReference type="ARBA" id="ARBA00004141"/>
    </source>
</evidence>
<proteinExistence type="inferred from homology"/>
<evidence type="ECO:0000256" key="4">
    <source>
        <dbReference type="ARBA" id="ARBA00023136"/>
    </source>
</evidence>
<feature type="transmembrane region" description="Helical" evidence="7">
    <location>
        <begin position="138"/>
        <end position="159"/>
    </location>
</feature>